<keyword evidence="18 21" id="KW-0687">Ribonucleoprotein</keyword>
<keyword evidence="16 21" id="KW-0689">Ribosomal protein</keyword>
<evidence type="ECO:0000256" key="6">
    <source>
        <dbReference type="ARBA" id="ARBA00011209"/>
    </source>
</evidence>
<comment type="caution">
    <text evidence="23">The sequence shown here is derived from an EMBL/GenBank/DDBJ whole genome shotgun (WGS) entry which is preliminary data.</text>
</comment>
<dbReference type="InterPro" id="IPR022911">
    <property type="entry name" value="Phe_tRNA_ligase_alpha1_bac"/>
</dbReference>
<feature type="domain" description="Aminoacyl-transfer RNA synthetases class-II family profile" evidence="22">
    <location>
        <begin position="282"/>
        <end position="494"/>
    </location>
</feature>
<dbReference type="HAMAP" id="MF_00281">
    <property type="entry name" value="Phe_tRNA_synth_alpha1"/>
    <property type="match status" value="1"/>
</dbReference>
<evidence type="ECO:0000256" key="3">
    <source>
        <dbReference type="ARBA" id="ARBA00006598"/>
    </source>
</evidence>
<evidence type="ECO:0000256" key="13">
    <source>
        <dbReference type="ARBA" id="ARBA00022842"/>
    </source>
</evidence>
<dbReference type="Gene3D" id="4.10.410.60">
    <property type="match status" value="1"/>
</dbReference>
<comment type="cofactor">
    <cofactor evidence="1">
        <name>Mg(2+)</name>
        <dbReference type="ChEBI" id="CHEBI:18420"/>
    </cofactor>
</comment>
<dbReference type="Proteomes" id="UP001194696">
    <property type="component" value="Unassembled WGS sequence"/>
</dbReference>
<dbReference type="NCBIfam" id="TIGR01032">
    <property type="entry name" value="rplT_bact"/>
    <property type="match status" value="1"/>
</dbReference>
<dbReference type="InterPro" id="IPR021137">
    <property type="entry name" value="Ribosomal_bL35-like"/>
</dbReference>
<dbReference type="NCBIfam" id="TIGR00468">
    <property type="entry name" value="pheS"/>
    <property type="match status" value="1"/>
</dbReference>
<evidence type="ECO:0000256" key="12">
    <source>
        <dbReference type="ARBA" id="ARBA00022840"/>
    </source>
</evidence>
<dbReference type="InterPro" id="IPR018265">
    <property type="entry name" value="Ribosomal_bL35_CS"/>
</dbReference>
<dbReference type="PANTHER" id="PTHR10986">
    <property type="entry name" value="39S RIBOSOMAL PROTEIN L20"/>
    <property type="match status" value="1"/>
</dbReference>
<dbReference type="InterPro" id="IPR006195">
    <property type="entry name" value="aa-tRNA-synth_II"/>
</dbReference>
<keyword evidence="12" id="KW-0067">ATP-binding</keyword>
<dbReference type="Pfam" id="PF02912">
    <property type="entry name" value="Phe_tRNA-synt_N"/>
    <property type="match status" value="1"/>
</dbReference>
<proteinExistence type="inferred from homology"/>
<dbReference type="HAMAP" id="MF_00382">
    <property type="entry name" value="Ribosomal_bL20"/>
    <property type="match status" value="1"/>
</dbReference>
<evidence type="ECO:0000256" key="19">
    <source>
        <dbReference type="ARBA" id="ARBA00030612"/>
    </source>
</evidence>
<dbReference type="CDD" id="cd00496">
    <property type="entry name" value="PheRS_alpha_core"/>
    <property type="match status" value="1"/>
</dbReference>
<evidence type="ECO:0000313" key="23">
    <source>
        <dbReference type="EMBL" id="KAG0291896.1"/>
    </source>
</evidence>
<accession>A0ABQ7K581</accession>
<keyword evidence="9" id="KW-0479">Metal-binding</keyword>
<evidence type="ECO:0000256" key="4">
    <source>
        <dbReference type="ARBA" id="ARBA00007698"/>
    </source>
</evidence>
<dbReference type="Pfam" id="PF00453">
    <property type="entry name" value="Ribosomal_L20"/>
    <property type="match status" value="1"/>
</dbReference>
<dbReference type="PROSITE" id="PS00936">
    <property type="entry name" value="RIBOSOMAL_L35"/>
    <property type="match status" value="1"/>
</dbReference>
<evidence type="ECO:0000259" key="22">
    <source>
        <dbReference type="PROSITE" id="PS50862"/>
    </source>
</evidence>
<protein>
    <recommendedName>
        <fullName evidence="20">Large ribosomal subunit protein bL20c</fullName>
    </recommendedName>
    <alternativeName>
        <fullName evidence="7">Phenylalanine--tRNA ligase alpha subunit</fullName>
    </alternativeName>
    <alternativeName>
        <fullName evidence="19">Phenylalanyl-tRNA synthetase alpha subunit</fullName>
    </alternativeName>
</protein>
<dbReference type="PRINTS" id="PR00062">
    <property type="entry name" value="RIBOSOMALL20"/>
</dbReference>
<evidence type="ECO:0000256" key="14">
    <source>
        <dbReference type="ARBA" id="ARBA00022884"/>
    </source>
</evidence>
<dbReference type="SUPFAM" id="SSF74731">
    <property type="entry name" value="Ribosomal protein L20"/>
    <property type="match status" value="1"/>
</dbReference>
<keyword evidence="8" id="KW-0436">Ligase</keyword>
<dbReference type="PROSITE" id="PS50862">
    <property type="entry name" value="AA_TRNA_LIGASE_II"/>
    <property type="match status" value="1"/>
</dbReference>
<keyword evidence="10" id="KW-0699">rRNA-binding</keyword>
<dbReference type="InterPro" id="IPR037229">
    <property type="entry name" value="Ribosomal_bL35_sf"/>
</dbReference>
<evidence type="ECO:0000256" key="15">
    <source>
        <dbReference type="ARBA" id="ARBA00022917"/>
    </source>
</evidence>
<dbReference type="PROSITE" id="PS00937">
    <property type="entry name" value="RIBOSOMAL_L20"/>
    <property type="match status" value="1"/>
</dbReference>
<dbReference type="InterPro" id="IPR002319">
    <property type="entry name" value="Phenylalanyl-tRNA_Synthase"/>
</dbReference>
<comment type="similarity">
    <text evidence="4 21">Belongs to the bacterial ribosomal protein bL20 family.</text>
</comment>
<comment type="similarity">
    <text evidence="5">Belongs to the class-II aminoacyl-tRNA synthetase family. Phe-tRNA synthetase alpha subunit type 1 subfamily.</text>
</comment>
<evidence type="ECO:0000256" key="2">
    <source>
        <dbReference type="ARBA" id="ARBA00004496"/>
    </source>
</evidence>
<dbReference type="EMBL" id="JAAAIM010000220">
    <property type="protein sequence ID" value="KAG0291896.1"/>
    <property type="molecule type" value="Genomic_DNA"/>
</dbReference>
<keyword evidence="13" id="KW-0460">Magnesium</keyword>
<name>A0ABQ7K581_9FUNG</name>
<evidence type="ECO:0000256" key="1">
    <source>
        <dbReference type="ARBA" id="ARBA00001946"/>
    </source>
</evidence>
<dbReference type="InterPro" id="IPR049946">
    <property type="entry name" value="RIBOSOMAL_L20_CS"/>
</dbReference>
<dbReference type="SUPFAM" id="SSF143034">
    <property type="entry name" value="L35p-like"/>
    <property type="match status" value="1"/>
</dbReference>
<dbReference type="InterPro" id="IPR004188">
    <property type="entry name" value="Phe-tRNA_ligase_II_N"/>
</dbReference>
<dbReference type="CDD" id="cd07026">
    <property type="entry name" value="Ribosomal_L20"/>
    <property type="match status" value="1"/>
</dbReference>
<evidence type="ECO:0000256" key="11">
    <source>
        <dbReference type="ARBA" id="ARBA00022741"/>
    </source>
</evidence>
<dbReference type="InterPro" id="IPR004529">
    <property type="entry name" value="Phe-tRNA-synth_IIc_asu"/>
</dbReference>
<evidence type="ECO:0000256" key="10">
    <source>
        <dbReference type="ARBA" id="ARBA00022730"/>
    </source>
</evidence>
<evidence type="ECO:0000256" key="8">
    <source>
        <dbReference type="ARBA" id="ARBA00022598"/>
    </source>
</evidence>
<keyword evidence="24" id="KW-1185">Reference proteome</keyword>
<organism evidence="23 24">
    <name type="scientific">Linnemannia gamsii</name>
    <dbReference type="NCBI Taxonomy" id="64522"/>
    <lineage>
        <taxon>Eukaryota</taxon>
        <taxon>Fungi</taxon>
        <taxon>Fungi incertae sedis</taxon>
        <taxon>Mucoromycota</taxon>
        <taxon>Mortierellomycotina</taxon>
        <taxon>Mortierellomycetes</taxon>
        <taxon>Mortierellales</taxon>
        <taxon>Mortierellaceae</taxon>
        <taxon>Linnemannia</taxon>
    </lineage>
</organism>
<evidence type="ECO:0000256" key="5">
    <source>
        <dbReference type="ARBA" id="ARBA00010207"/>
    </source>
</evidence>
<dbReference type="Gene3D" id="6.10.160.10">
    <property type="match status" value="1"/>
</dbReference>
<keyword evidence="11" id="KW-0547">Nucleotide-binding</keyword>
<gene>
    <name evidence="23" type="ORF">BGZ96_004760</name>
</gene>
<dbReference type="Pfam" id="PF01632">
    <property type="entry name" value="Ribosomal_L35p"/>
    <property type="match status" value="1"/>
</dbReference>
<evidence type="ECO:0000256" key="20">
    <source>
        <dbReference type="ARBA" id="ARBA00035295"/>
    </source>
</evidence>
<evidence type="ECO:0000256" key="9">
    <source>
        <dbReference type="ARBA" id="ARBA00022723"/>
    </source>
</evidence>
<dbReference type="Gene3D" id="3.30.930.10">
    <property type="entry name" value="Bira Bifunctional Protein, Domain 2"/>
    <property type="match status" value="1"/>
</dbReference>
<evidence type="ECO:0000256" key="7">
    <source>
        <dbReference type="ARBA" id="ARBA00015409"/>
    </source>
</evidence>
<keyword evidence="17" id="KW-0030">Aminoacyl-tRNA synthetase</keyword>
<keyword evidence="15" id="KW-0648">Protein biosynthesis</keyword>
<comment type="subcellular location">
    <subcellularLocation>
        <location evidence="2">Cytoplasm</location>
    </subcellularLocation>
</comment>
<evidence type="ECO:0000256" key="21">
    <source>
        <dbReference type="RuleBase" id="RU000561"/>
    </source>
</evidence>
<evidence type="ECO:0000313" key="24">
    <source>
        <dbReference type="Proteomes" id="UP001194696"/>
    </source>
</evidence>
<dbReference type="InterPro" id="IPR005813">
    <property type="entry name" value="Ribosomal_bL20"/>
</dbReference>
<comment type="subunit">
    <text evidence="6">Tetramer of two alpha and two beta subunits.</text>
</comment>
<dbReference type="Gene3D" id="1.10.1900.20">
    <property type="entry name" value="Ribosomal protein L20"/>
    <property type="match status" value="1"/>
</dbReference>
<sequence>MKTKKSAAKRFVVRPGGTVKRGQAFKRHILTKQSTKSKRHLRGTTEEKIMPRVKRGVTARARHKKVIDAAKGYRGRRKNVYRVAKQAVMKAGQYAYRDRRNKKRVFRALWITRINAAVREHDMTYSVFVNGLKKAAIELDRKVLADMAVMDKAAFAAIVEQLYFGKPMNLEQIVADARHAFAQAADAVSLENEKARFLGKAGQLTELLKALGKLDADTRKLEGARINLAKQQVEEMLRTRREQLADELMQQRLAAEAIDVTLPARGASQGSLHPVMNTWERVEQIFRSIGFDLADGPEIETDWYNFTALNSPLNHPARSMHDTFYIDARDANGELLLLRTHTSPMQVRYAQMNRPPIRVIAAGRTYRVDSDATHAPMFNQVEGLWIDENISFADLKGVYTEFLRRFFERDDLRVRFRPSYFPFTEPSAEIDMMFEHGKNAGKWLEISGAGQVHPNVIRNMGLAPERYTGFAFGSGLERLTMLRYGVQDLRLFFEGDLRFLQQFV</sequence>
<reference evidence="23 24" key="1">
    <citation type="journal article" date="2020" name="Fungal Divers.">
        <title>Resolving the Mortierellaceae phylogeny through synthesis of multi-gene phylogenetics and phylogenomics.</title>
        <authorList>
            <person name="Vandepol N."/>
            <person name="Liber J."/>
            <person name="Desiro A."/>
            <person name="Na H."/>
            <person name="Kennedy M."/>
            <person name="Barry K."/>
            <person name="Grigoriev I.V."/>
            <person name="Miller A.N."/>
            <person name="O'Donnell K."/>
            <person name="Stajich J.E."/>
            <person name="Bonito G."/>
        </authorList>
    </citation>
    <scope>NUCLEOTIDE SEQUENCE [LARGE SCALE GENOMIC DNA]</scope>
    <source>
        <strain evidence="23 24">AD045</strain>
    </source>
</reference>
<dbReference type="SUPFAM" id="SSF55681">
    <property type="entry name" value="Class II aaRS and biotin synthetases"/>
    <property type="match status" value="1"/>
</dbReference>
<dbReference type="Pfam" id="PF01409">
    <property type="entry name" value="tRNA-synt_2d"/>
    <property type="match status" value="1"/>
</dbReference>
<dbReference type="InterPro" id="IPR045864">
    <property type="entry name" value="aa-tRNA-synth_II/BPL/LPL"/>
</dbReference>
<dbReference type="InterPro" id="IPR010978">
    <property type="entry name" value="tRNA-bd_arm"/>
</dbReference>
<evidence type="ECO:0000256" key="17">
    <source>
        <dbReference type="ARBA" id="ARBA00023146"/>
    </source>
</evidence>
<dbReference type="InterPro" id="IPR035566">
    <property type="entry name" value="Ribosomal_protein_bL20_C"/>
</dbReference>
<evidence type="ECO:0000256" key="16">
    <source>
        <dbReference type="ARBA" id="ARBA00022980"/>
    </source>
</evidence>
<evidence type="ECO:0000256" key="18">
    <source>
        <dbReference type="ARBA" id="ARBA00023274"/>
    </source>
</evidence>
<dbReference type="SUPFAM" id="SSF46589">
    <property type="entry name" value="tRNA-binding arm"/>
    <property type="match status" value="1"/>
</dbReference>
<comment type="similarity">
    <text evidence="3">Belongs to the bacterial ribosomal protein bL35 family.</text>
</comment>
<keyword evidence="14" id="KW-0694">RNA-binding</keyword>